<organism evidence="5 6">
    <name type="scientific">Pycnococcus provasolii</name>
    <dbReference type="NCBI Taxonomy" id="41880"/>
    <lineage>
        <taxon>Eukaryota</taxon>
        <taxon>Viridiplantae</taxon>
        <taxon>Chlorophyta</taxon>
        <taxon>Pseudoscourfieldiophyceae</taxon>
        <taxon>Pseudoscourfieldiales</taxon>
        <taxon>Pycnococcaceae</taxon>
        <taxon>Pycnococcus</taxon>
    </lineage>
</organism>
<evidence type="ECO:0000259" key="4">
    <source>
        <dbReference type="PROSITE" id="PS51194"/>
    </source>
</evidence>
<evidence type="ECO:0000313" key="5">
    <source>
        <dbReference type="EMBL" id="GHP10782.1"/>
    </source>
</evidence>
<dbReference type="AlphaFoldDB" id="A0A830HUJ1"/>
<dbReference type="InterPro" id="IPR049730">
    <property type="entry name" value="SNF2/RAD54-like_C"/>
</dbReference>
<dbReference type="InterPro" id="IPR001650">
    <property type="entry name" value="Helicase_C-like"/>
</dbReference>
<dbReference type="OrthoDB" id="2801544at2759"/>
<dbReference type="GO" id="GO:0031297">
    <property type="term" value="P:replication fork processing"/>
    <property type="evidence" value="ECO:0007669"/>
    <property type="project" value="TreeGrafter"/>
</dbReference>
<name>A0A830HUJ1_9CHLO</name>
<evidence type="ECO:0000313" key="6">
    <source>
        <dbReference type="Proteomes" id="UP000660262"/>
    </source>
</evidence>
<evidence type="ECO:0008006" key="7">
    <source>
        <dbReference type="Google" id="ProtNLM"/>
    </source>
</evidence>
<dbReference type="GO" id="GO:0043596">
    <property type="term" value="C:nuclear replication fork"/>
    <property type="evidence" value="ECO:0007669"/>
    <property type="project" value="TreeGrafter"/>
</dbReference>
<sequence>MAKAEDAPPPPVQQLLAHSTRPPEQEEMKRRILSVPNKLRTALMPFQKVGVEACLNLQGRALLGDEPGLGKTIQALALACAYRDCWPLLIVVPSSMRWPWVDEWEKWVVAGGVCRSSALNVVRDGNNDAIVDPQKLVTIVTYSLLCSDNIATQVQARGFQCIIADESHSIKNDRAKRTKALLPVLERAKRVLLLSGTPALNRPAELWCQLHALMPGAFGRTIHTWFAKHFCNGKKQQWGWDISGGSNLDQLNDILKRSFLVRRLKENVLDQLPPKTRQRVGVDAPPNMAGASETSEVAVQNLCSKCMRNPSNGEARKELLTALMEAYMSGGSAKVSATAALVGDLLEGGTSKLLVFAHHRAVMDNLEGAFRAMRIVTGFIRIDGTTPSLERFERCKRFQTDAACRVALLSVTAAGQGLTLTAAHDVIFAELHWVPAVLMQAEDRVHRIGQKASGVTIRYVCLKNSLDNFMWRTLSRKLQTIGLCVDGAAASLKAADVAAPDDAGGVVLDIDGDGDGGGLVSQFLRWHRKAYGECSRDSGADHLATKRNRGSGGGGVSLRVHYDNEDIRSFFTRRDAKAKGSVTARNDGGACGGTLPSSSQAAGGGSHHANEQNNQEVVVIDGDGDDGDDDVIVIGDGDDGDDDVIVIGDDDVIVIGDDDENCVKVNDPATTMDAASVDGARTYAFDVSMHTGRCFVASIDTNAAASAIGTRDALWKDATVLGSFTIEDAPAWRLSAMATAAAADDETDIPPPELRDLRDAAACKRFARKWLSHRPQVRAAVAASGVLVGMNTNLSSCAASASTPHRAAVGAVEAAGGGGSTVRVGKMDAFVSRSLGANVSASAAAAPSSTTTAVATCAQCATCGAAMSTMPRNGKPFCSEQCYKMARLLTDAGEARKQLFAVEKGVCQSCGLDCHKLHGDVRALGSVHARERLLRSSGFPSASASSIAKSAEIHEGMLWQADHIIPVAEGGGECTLENLRTLCTPCHASETRDLHARLTKRRRLGVEKRTTPETLGSYFA</sequence>
<protein>
    <recommendedName>
        <fullName evidence="7">DNA annealing helicase and endonuclease ZRANB3</fullName>
    </recommendedName>
</protein>
<dbReference type="PANTHER" id="PTHR45766">
    <property type="entry name" value="DNA ANNEALING HELICASE AND ENDONUCLEASE ZRANB3 FAMILY MEMBER"/>
    <property type="match status" value="1"/>
</dbReference>
<feature type="domain" description="Helicase ATP-binding" evidence="3">
    <location>
        <begin position="52"/>
        <end position="216"/>
    </location>
</feature>
<dbReference type="PROSITE" id="PS51194">
    <property type="entry name" value="HELICASE_CTER"/>
    <property type="match status" value="1"/>
</dbReference>
<evidence type="ECO:0000259" key="3">
    <source>
        <dbReference type="PROSITE" id="PS51192"/>
    </source>
</evidence>
<feature type="region of interest" description="Disordered" evidence="2">
    <location>
        <begin position="581"/>
        <end position="611"/>
    </location>
</feature>
<keyword evidence="1" id="KW-0378">Hydrolase</keyword>
<dbReference type="GO" id="GO:0016787">
    <property type="term" value="F:hydrolase activity"/>
    <property type="evidence" value="ECO:0007669"/>
    <property type="project" value="UniProtKB-KW"/>
</dbReference>
<dbReference type="InterPro" id="IPR003615">
    <property type="entry name" value="HNH_nuc"/>
</dbReference>
<dbReference type="Pfam" id="PF01844">
    <property type="entry name" value="HNH"/>
    <property type="match status" value="1"/>
</dbReference>
<gene>
    <name evidence="5" type="ORF">PPROV_000951300</name>
</gene>
<feature type="region of interest" description="Disordered" evidence="2">
    <location>
        <begin position="536"/>
        <end position="556"/>
    </location>
</feature>
<dbReference type="EMBL" id="BNJQ01000031">
    <property type="protein sequence ID" value="GHP10782.1"/>
    <property type="molecule type" value="Genomic_DNA"/>
</dbReference>
<dbReference type="PANTHER" id="PTHR45766:SF6">
    <property type="entry name" value="SWI_SNF-RELATED MATRIX-ASSOCIATED ACTIN-DEPENDENT REGULATOR OF CHROMATIN SUBFAMILY A-LIKE PROTEIN 1"/>
    <property type="match status" value="1"/>
</dbReference>
<accession>A0A830HUJ1</accession>
<evidence type="ECO:0000256" key="1">
    <source>
        <dbReference type="ARBA" id="ARBA00022801"/>
    </source>
</evidence>
<reference evidence="5" key="1">
    <citation type="submission" date="2020-10" db="EMBL/GenBank/DDBJ databases">
        <title>Unveiling of a novel bifunctional photoreceptor, Dualchrome1, isolated from a cosmopolitan green alga.</title>
        <authorList>
            <person name="Suzuki S."/>
            <person name="Kawachi M."/>
        </authorList>
    </citation>
    <scope>NUCLEOTIDE SEQUENCE</scope>
    <source>
        <strain evidence="5">NIES 2893</strain>
    </source>
</reference>
<dbReference type="PROSITE" id="PS51192">
    <property type="entry name" value="HELICASE_ATP_BIND_1"/>
    <property type="match status" value="1"/>
</dbReference>
<dbReference type="CDD" id="cd18793">
    <property type="entry name" value="SF2_C_SNF"/>
    <property type="match status" value="1"/>
</dbReference>
<dbReference type="SMART" id="SM00490">
    <property type="entry name" value="HELICc"/>
    <property type="match status" value="1"/>
</dbReference>
<dbReference type="GO" id="GO:0008270">
    <property type="term" value="F:zinc ion binding"/>
    <property type="evidence" value="ECO:0007669"/>
    <property type="project" value="InterPro"/>
</dbReference>
<dbReference type="GO" id="GO:0005524">
    <property type="term" value="F:ATP binding"/>
    <property type="evidence" value="ECO:0007669"/>
    <property type="project" value="InterPro"/>
</dbReference>
<dbReference type="Proteomes" id="UP000660262">
    <property type="component" value="Unassembled WGS sequence"/>
</dbReference>
<dbReference type="CDD" id="cd00085">
    <property type="entry name" value="HNHc"/>
    <property type="match status" value="1"/>
</dbReference>
<feature type="domain" description="Helicase C-terminal" evidence="4">
    <location>
        <begin position="341"/>
        <end position="489"/>
    </location>
</feature>
<dbReference type="GO" id="GO:0004519">
    <property type="term" value="F:endonuclease activity"/>
    <property type="evidence" value="ECO:0007669"/>
    <property type="project" value="InterPro"/>
</dbReference>
<dbReference type="SMART" id="SM00487">
    <property type="entry name" value="DEXDc"/>
    <property type="match status" value="1"/>
</dbReference>
<evidence type="ECO:0000256" key="2">
    <source>
        <dbReference type="SAM" id="MobiDB-lite"/>
    </source>
</evidence>
<comment type="caution">
    <text evidence="5">The sequence shown here is derived from an EMBL/GenBank/DDBJ whole genome shotgun (WGS) entry which is preliminary data.</text>
</comment>
<proteinExistence type="predicted"/>
<keyword evidence="6" id="KW-1185">Reference proteome</keyword>
<dbReference type="Gene3D" id="3.40.50.300">
    <property type="entry name" value="P-loop containing nucleotide triphosphate hydrolases"/>
    <property type="match status" value="1"/>
</dbReference>
<dbReference type="Gene3D" id="3.40.50.10810">
    <property type="entry name" value="Tandem AAA-ATPase domain"/>
    <property type="match status" value="1"/>
</dbReference>
<dbReference type="GO" id="GO:0003676">
    <property type="term" value="F:nucleic acid binding"/>
    <property type="evidence" value="ECO:0007669"/>
    <property type="project" value="InterPro"/>
</dbReference>
<dbReference type="GO" id="GO:0006281">
    <property type="term" value="P:DNA repair"/>
    <property type="evidence" value="ECO:0007669"/>
    <property type="project" value="TreeGrafter"/>
</dbReference>
<feature type="region of interest" description="Disordered" evidence="2">
    <location>
        <begin position="1"/>
        <end position="29"/>
    </location>
</feature>
<dbReference type="Pfam" id="PF00271">
    <property type="entry name" value="Helicase_C"/>
    <property type="match status" value="1"/>
</dbReference>
<dbReference type="Pfam" id="PF00176">
    <property type="entry name" value="SNF2-rel_dom"/>
    <property type="match status" value="1"/>
</dbReference>
<dbReference type="Gene3D" id="1.10.30.50">
    <property type="match status" value="1"/>
</dbReference>
<dbReference type="InterPro" id="IPR000330">
    <property type="entry name" value="SNF2_N"/>
</dbReference>
<dbReference type="InterPro" id="IPR038718">
    <property type="entry name" value="SNF2-like_sf"/>
</dbReference>
<dbReference type="InterPro" id="IPR002711">
    <property type="entry name" value="HNH"/>
</dbReference>
<dbReference type="CDD" id="cd18010">
    <property type="entry name" value="DEXHc_HARP_SMARCAL1"/>
    <property type="match status" value="1"/>
</dbReference>
<dbReference type="InterPro" id="IPR027417">
    <property type="entry name" value="P-loop_NTPase"/>
</dbReference>
<dbReference type="InterPro" id="IPR014001">
    <property type="entry name" value="Helicase_ATP-bd"/>
</dbReference>
<dbReference type="SUPFAM" id="SSF52540">
    <property type="entry name" value="P-loop containing nucleoside triphosphate hydrolases"/>
    <property type="match status" value="2"/>
</dbReference>